<feature type="region of interest" description="Disordered" evidence="1">
    <location>
        <begin position="1"/>
        <end position="54"/>
    </location>
</feature>
<dbReference type="InParanoid" id="A0A317XF78"/>
<dbReference type="OrthoDB" id="5570013at2759"/>
<evidence type="ECO:0000313" key="3">
    <source>
        <dbReference type="EMBL" id="PWY97106.1"/>
    </source>
</evidence>
<protein>
    <recommendedName>
        <fullName evidence="5">Adhesin domain-containing protein</fullName>
    </recommendedName>
</protein>
<gene>
    <name evidence="3" type="ORF">BCV70DRAFT_203159</name>
</gene>
<evidence type="ECO:0000256" key="1">
    <source>
        <dbReference type="SAM" id="MobiDB-lite"/>
    </source>
</evidence>
<keyword evidence="4" id="KW-1185">Reference proteome</keyword>
<evidence type="ECO:0000256" key="2">
    <source>
        <dbReference type="SAM" id="Phobius"/>
    </source>
</evidence>
<feature type="transmembrane region" description="Helical" evidence="2">
    <location>
        <begin position="121"/>
        <end position="140"/>
    </location>
</feature>
<evidence type="ECO:0008006" key="5">
    <source>
        <dbReference type="Google" id="ProtNLM"/>
    </source>
</evidence>
<sequence length="631" mass="69399">MSSSRHTQDEQPLLLNQTHDETDHRFAIDDELAEQQNDSDNSSPKYPPLPPSYDDTLRFDAQSRSRWNPASWFTISRTTKEHIQACFPRTSSGELLTFSSAFSACYGGVMRCWPSNRFSQASVFIVLLWLLVLFTGPSLYSNEDLGNGLHQNWDYSNIPTGKPAPLHEDGHVVEEAKWQWHGCASLKGTSRVQCRETSSILLNPFKAKDSFASTESIFVDVDPLRSDRPEPAGSVPGTISVVHATDAVPPAEKDLVKVEITARYDEAYKFLFERSLVAKMNRGIFDEGVEILTYAKAVSIEESPLVFDLKIVIPPHLNIPNLSIDAGASNLDILTPPAVQRRGSRRQVARVRRAASTAPGFYFGKMHARTQVGNLQTSSIRALADIHLTTTAGALRVNGKLEAQSVELKTLNGQLTVDPGSSLEAAYDLTLQTQNGHIEIGEGSNIRATTIRSESLNGGILAKSAIFHANHTLTLRTSTGRIEADVGVEKPSMARLDAPGLGKSDLVTVEAHSQTGSVELDFVEHAPSVPLRCRATSEIAKVSLLLHEEFEGRWELLGATHSRYRGPGTNDGTQGPRGVRRFVVDQDDFGWINRNTKGRLWWDRDGKDGQVPQKAVAIVSTQIGLAVLTFK</sequence>
<feature type="compositionally biased region" description="Basic and acidic residues" evidence="1">
    <location>
        <begin position="18"/>
        <end position="28"/>
    </location>
</feature>
<keyword evidence="2" id="KW-0812">Transmembrane</keyword>
<organism evidence="3 4">
    <name type="scientific">Testicularia cyperi</name>
    <dbReference type="NCBI Taxonomy" id="1882483"/>
    <lineage>
        <taxon>Eukaryota</taxon>
        <taxon>Fungi</taxon>
        <taxon>Dikarya</taxon>
        <taxon>Basidiomycota</taxon>
        <taxon>Ustilaginomycotina</taxon>
        <taxon>Ustilaginomycetes</taxon>
        <taxon>Ustilaginales</taxon>
        <taxon>Anthracoideaceae</taxon>
        <taxon>Testicularia</taxon>
    </lineage>
</organism>
<keyword evidence="2" id="KW-0472">Membrane</keyword>
<dbReference type="Proteomes" id="UP000246740">
    <property type="component" value="Unassembled WGS sequence"/>
</dbReference>
<name>A0A317XF78_9BASI</name>
<accession>A0A317XF78</accession>
<evidence type="ECO:0000313" key="4">
    <source>
        <dbReference type="Proteomes" id="UP000246740"/>
    </source>
</evidence>
<keyword evidence="2" id="KW-1133">Transmembrane helix</keyword>
<dbReference type="AlphaFoldDB" id="A0A317XF78"/>
<reference evidence="3 4" key="1">
    <citation type="journal article" date="2018" name="Mol. Biol. Evol.">
        <title>Broad Genomic Sampling Reveals a Smut Pathogenic Ancestry of the Fungal Clade Ustilaginomycotina.</title>
        <authorList>
            <person name="Kijpornyongpan T."/>
            <person name="Mondo S.J."/>
            <person name="Barry K."/>
            <person name="Sandor L."/>
            <person name="Lee J."/>
            <person name="Lipzen A."/>
            <person name="Pangilinan J."/>
            <person name="LaButti K."/>
            <person name="Hainaut M."/>
            <person name="Henrissat B."/>
            <person name="Grigoriev I.V."/>
            <person name="Spatafora J.W."/>
            <person name="Aime M.C."/>
        </authorList>
    </citation>
    <scope>NUCLEOTIDE SEQUENCE [LARGE SCALE GENOMIC DNA]</scope>
    <source>
        <strain evidence="3 4">MCA 3645</strain>
    </source>
</reference>
<proteinExistence type="predicted"/>
<dbReference type="EMBL" id="KZ819220">
    <property type="protein sequence ID" value="PWY97106.1"/>
    <property type="molecule type" value="Genomic_DNA"/>
</dbReference>